<evidence type="ECO:0000256" key="2">
    <source>
        <dbReference type="ARBA" id="ARBA00004931"/>
    </source>
</evidence>
<accession>A0A7G7GDG5</accession>
<organism evidence="9 10">
    <name type="scientific">Adhaeribacter swui</name>
    <dbReference type="NCBI Taxonomy" id="2086471"/>
    <lineage>
        <taxon>Bacteria</taxon>
        <taxon>Pseudomonadati</taxon>
        <taxon>Bacteroidota</taxon>
        <taxon>Cytophagia</taxon>
        <taxon>Cytophagales</taxon>
        <taxon>Hymenobacteraceae</taxon>
        <taxon>Adhaeribacter</taxon>
    </lineage>
</organism>
<dbReference type="RefSeq" id="WP_185271690.1">
    <property type="nucleotide sequence ID" value="NZ_CP055156.1"/>
</dbReference>
<evidence type="ECO:0000313" key="10">
    <source>
        <dbReference type="Proteomes" id="UP000515237"/>
    </source>
</evidence>
<dbReference type="Pfam" id="PF01063">
    <property type="entry name" value="Aminotran_4"/>
    <property type="match status" value="1"/>
</dbReference>
<dbReference type="PANTHER" id="PTHR42743:SF11">
    <property type="entry name" value="AMINODEOXYCHORISMATE LYASE"/>
    <property type="match status" value="1"/>
</dbReference>
<comment type="catalytic activity">
    <reaction evidence="7">
        <text>L-isoleucine + 2-oxoglutarate = (S)-3-methyl-2-oxopentanoate + L-glutamate</text>
        <dbReference type="Rhea" id="RHEA:24801"/>
        <dbReference type="ChEBI" id="CHEBI:16810"/>
        <dbReference type="ChEBI" id="CHEBI:29985"/>
        <dbReference type="ChEBI" id="CHEBI:35146"/>
        <dbReference type="ChEBI" id="CHEBI:58045"/>
        <dbReference type="EC" id="2.6.1.42"/>
    </reaction>
</comment>
<dbReference type="EC" id="2.6.1.42" evidence="5"/>
<dbReference type="SUPFAM" id="SSF56752">
    <property type="entry name" value="D-aminoacid aminotransferase-like PLP-dependent enzymes"/>
    <property type="match status" value="1"/>
</dbReference>
<comment type="catalytic activity">
    <reaction evidence="6">
        <text>L-valine + 2-oxoglutarate = 3-methyl-2-oxobutanoate + L-glutamate</text>
        <dbReference type="Rhea" id="RHEA:24813"/>
        <dbReference type="ChEBI" id="CHEBI:11851"/>
        <dbReference type="ChEBI" id="CHEBI:16810"/>
        <dbReference type="ChEBI" id="CHEBI:29985"/>
        <dbReference type="ChEBI" id="CHEBI:57762"/>
        <dbReference type="EC" id="2.6.1.42"/>
    </reaction>
</comment>
<protein>
    <recommendedName>
        <fullName evidence="5">branched-chain-amino-acid transaminase</fullName>
        <ecNumber evidence="5">2.6.1.42</ecNumber>
    </recommendedName>
</protein>
<sequence>MHLLYNLQLLAEENFKISFNNRAFQYNDGLFDTLIVEQGKIRFLADHLERIMQAMQLLKMQVPAEFQNLNLLEERISELAAVNQLQDKLARAKIHVWRAPGGLFTPEQNQAESLITVQEQPVISAFIPQAGFAASVQNQYSSLSFFKGPFATQYVLASLEKKERQLDELILITPQGFVSEVLVANIFWIRNNVVYTPALQTGCIAGIIRKNILKLAVTQNIDIQEGLYPVSELMQADFVFTSNVTGLRTIQQIQEKQFAHQHTIHDKLNQLLFSGSGKW</sequence>
<dbReference type="GO" id="GO:0046394">
    <property type="term" value="P:carboxylic acid biosynthetic process"/>
    <property type="evidence" value="ECO:0007669"/>
    <property type="project" value="UniProtKB-ARBA"/>
</dbReference>
<comment type="similarity">
    <text evidence="4">Belongs to the class-IV pyridoxal-phosphate-dependent aminotransferase family.</text>
</comment>
<dbReference type="PANTHER" id="PTHR42743">
    <property type="entry name" value="AMINO-ACID AMINOTRANSFERASE"/>
    <property type="match status" value="1"/>
</dbReference>
<reference evidence="9 10" key="1">
    <citation type="journal article" date="2018" name="Int. J. Syst. Evol. Microbiol.">
        <title>Adhaeribacter swui sp. nov., isolated from wet mud.</title>
        <authorList>
            <person name="Kim D.U."/>
            <person name="Kim K.W."/>
            <person name="Kang M.S."/>
            <person name="Kim J.Y."/>
            <person name="Jang J.H."/>
            <person name="Kim M.K."/>
        </authorList>
    </citation>
    <scope>NUCLEOTIDE SEQUENCE [LARGE SCALE GENOMIC DNA]</scope>
    <source>
        <strain evidence="9 10">KCTC 52873</strain>
    </source>
</reference>
<proteinExistence type="inferred from homology"/>
<dbReference type="Gene3D" id="3.30.470.10">
    <property type="match status" value="1"/>
</dbReference>
<keyword evidence="9" id="KW-0032">Aminotransferase</keyword>
<name>A0A7G7GDG5_9BACT</name>
<evidence type="ECO:0000256" key="3">
    <source>
        <dbReference type="ARBA" id="ARBA00005072"/>
    </source>
</evidence>
<dbReference type="GO" id="GO:0004084">
    <property type="term" value="F:branched-chain-amino-acid transaminase activity"/>
    <property type="evidence" value="ECO:0007669"/>
    <property type="project" value="UniProtKB-EC"/>
</dbReference>
<comment type="catalytic activity">
    <reaction evidence="8">
        <text>L-leucine + 2-oxoglutarate = 4-methyl-2-oxopentanoate + L-glutamate</text>
        <dbReference type="Rhea" id="RHEA:18321"/>
        <dbReference type="ChEBI" id="CHEBI:16810"/>
        <dbReference type="ChEBI" id="CHEBI:17865"/>
        <dbReference type="ChEBI" id="CHEBI:29985"/>
        <dbReference type="ChEBI" id="CHEBI:57427"/>
        <dbReference type="EC" id="2.6.1.42"/>
    </reaction>
</comment>
<evidence type="ECO:0000256" key="7">
    <source>
        <dbReference type="ARBA" id="ARBA00048798"/>
    </source>
</evidence>
<dbReference type="AlphaFoldDB" id="A0A7G7GDG5"/>
<dbReference type="EMBL" id="CP055156">
    <property type="protein sequence ID" value="QNF35199.1"/>
    <property type="molecule type" value="Genomic_DNA"/>
</dbReference>
<comment type="pathway">
    <text evidence="3">Amino-acid biosynthesis; L-leucine biosynthesis; L-leucine from 3-methyl-2-oxobutanoate: step 4/4.</text>
</comment>
<evidence type="ECO:0000313" key="9">
    <source>
        <dbReference type="EMBL" id="QNF35199.1"/>
    </source>
</evidence>
<evidence type="ECO:0000256" key="8">
    <source>
        <dbReference type="ARBA" id="ARBA00049229"/>
    </source>
</evidence>
<gene>
    <name evidence="9" type="ORF">HUW51_21680</name>
</gene>
<dbReference type="Gene3D" id="3.20.10.10">
    <property type="entry name" value="D-amino Acid Aminotransferase, subunit A, domain 2"/>
    <property type="match status" value="1"/>
</dbReference>
<dbReference type="InterPro" id="IPR043132">
    <property type="entry name" value="BCAT-like_C"/>
</dbReference>
<evidence type="ECO:0000256" key="6">
    <source>
        <dbReference type="ARBA" id="ARBA00048212"/>
    </source>
</evidence>
<evidence type="ECO:0000256" key="4">
    <source>
        <dbReference type="ARBA" id="ARBA00009320"/>
    </source>
</evidence>
<dbReference type="KEGG" id="aswu:HUW51_21680"/>
<dbReference type="Proteomes" id="UP000515237">
    <property type="component" value="Chromosome"/>
</dbReference>
<keyword evidence="9" id="KW-0808">Transferase</keyword>
<evidence type="ECO:0000256" key="5">
    <source>
        <dbReference type="ARBA" id="ARBA00013053"/>
    </source>
</evidence>
<evidence type="ECO:0000256" key="1">
    <source>
        <dbReference type="ARBA" id="ARBA00004824"/>
    </source>
</evidence>
<dbReference type="InterPro" id="IPR036038">
    <property type="entry name" value="Aminotransferase-like"/>
</dbReference>
<comment type="pathway">
    <text evidence="2">Amino-acid biosynthesis; L-valine biosynthesis; L-valine from pyruvate: step 4/4.</text>
</comment>
<dbReference type="InterPro" id="IPR043131">
    <property type="entry name" value="BCAT-like_N"/>
</dbReference>
<dbReference type="InterPro" id="IPR001544">
    <property type="entry name" value="Aminotrans_IV"/>
</dbReference>
<comment type="pathway">
    <text evidence="1">Amino-acid biosynthesis; L-isoleucine biosynthesis; L-isoleucine from 2-oxobutanoate: step 4/4.</text>
</comment>
<keyword evidence="10" id="KW-1185">Reference proteome</keyword>
<dbReference type="InterPro" id="IPR050571">
    <property type="entry name" value="Class-IV_PLP-Dep_Aminotrnsfr"/>
</dbReference>